<dbReference type="Proteomes" id="UP000320593">
    <property type="component" value="Unassembled WGS sequence"/>
</dbReference>
<protein>
    <submittedName>
        <fullName evidence="4">Putative Zn finger-like uncharacterized protein</fullName>
    </submittedName>
</protein>
<feature type="domain" description="Zinc finger/thioredoxin putative" evidence="3">
    <location>
        <begin position="1"/>
        <end position="36"/>
    </location>
</feature>
<sequence>MKIKCPDCNTSYDIKASALGAKGRSVKCAKCGNSWFASPDSDETVGAIAPEQKAEAADKAAWMDDQQDEETAEFDGSESELEDDADADMAAFSADDEVQDPVKRAPPPAEPKKPAAPANTAPELDADGKPIDIETMANRPKIKVNPNKFRRDHIGAVIRWIMRRNFHRIGGISLFVAAIALCGFLLTIRASIVKQAPDLASLFEIIGMEVNLRGLEFRDLRTFSEQEEGQQVLVVEGSIRNLETQENDVPAVRLSIRGTDLQEIYAWTVEPRTRVLKALDETRFRTILADPPTGASDIQVRFVDRGLRQNALE</sequence>
<keyword evidence="5" id="KW-1185">Reference proteome</keyword>
<reference evidence="4 5" key="1">
    <citation type="submission" date="2019-07" db="EMBL/GenBank/DDBJ databases">
        <title>Genomic Encyclopedia of Archaeal and Bacterial Type Strains, Phase II (KMG-II): from individual species to whole genera.</title>
        <authorList>
            <person name="Goeker M."/>
        </authorList>
    </citation>
    <scope>NUCLEOTIDE SEQUENCE [LARGE SCALE GENOMIC DNA]</scope>
    <source>
        <strain evidence="4 5">ATCC BAA-252</strain>
    </source>
</reference>
<keyword evidence="2" id="KW-1133">Transmembrane helix</keyword>
<dbReference type="NCBIfam" id="TIGR02098">
    <property type="entry name" value="MJ0042_CXXC"/>
    <property type="match status" value="1"/>
</dbReference>
<proteinExistence type="predicted"/>
<feature type="compositionally biased region" description="Acidic residues" evidence="1">
    <location>
        <begin position="65"/>
        <end position="87"/>
    </location>
</feature>
<feature type="compositionally biased region" description="Basic and acidic residues" evidence="1">
    <location>
        <begin position="52"/>
        <end position="62"/>
    </location>
</feature>
<keyword evidence="2" id="KW-0812">Transmembrane</keyword>
<dbReference type="Pfam" id="PF13717">
    <property type="entry name" value="Zn_ribbon_4"/>
    <property type="match status" value="1"/>
</dbReference>
<evidence type="ECO:0000256" key="2">
    <source>
        <dbReference type="SAM" id="Phobius"/>
    </source>
</evidence>
<evidence type="ECO:0000313" key="4">
    <source>
        <dbReference type="EMBL" id="TWI82752.1"/>
    </source>
</evidence>
<name>A0A562SND7_9HYPH</name>
<dbReference type="EMBL" id="VLLF01000008">
    <property type="protein sequence ID" value="TWI82752.1"/>
    <property type="molecule type" value="Genomic_DNA"/>
</dbReference>
<dbReference type="AlphaFoldDB" id="A0A562SND7"/>
<feature type="region of interest" description="Disordered" evidence="1">
    <location>
        <begin position="52"/>
        <end position="129"/>
    </location>
</feature>
<dbReference type="RefSeq" id="WP_145345425.1">
    <property type="nucleotide sequence ID" value="NZ_SMLY01000078.1"/>
</dbReference>
<organism evidence="4 5">
    <name type="scientific">Roseibium hamelinense</name>
    <dbReference type="NCBI Taxonomy" id="150831"/>
    <lineage>
        <taxon>Bacteria</taxon>
        <taxon>Pseudomonadati</taxon>
        <taxon>Pseudomonadota</taxon>
        <taxon>Alphaproteobacteria</taxon>
        <taxon>Hyphomicrobiales</taxon>
        <taxon>Stappiaceae</taxon>
        <taxon>Roseibium</taxon>
    </lineage>
</organism>
<dbReference type="OrthoDB" id="7159357at2"/>
<evidence type="ECO:0000259" key="3">
    <source>
        <dbReference type="Pfam" id="PF13717"/>
    </source>
</evidence>
<evidence type="ECO:0000313" key="5">
    <source>
        <dbReference type="Proteomes" id="UP000320593"/>
    </source>
</evidence>
<gene>
    <name evidence="4" type="ORF">JM93_03266</name>
</gene>
<comment type="caution">
    <text evidence="4">The sequence shown here is derived from an EMBL/GenBank/DDBJ whole genome shotgun (WGS) entry which is preliminary data.</text>
</comment>
<evidence type="ECO:0000256" key="1">
    <source>
        <dbReference type="SAM" id="MobiDB-lite"/>
    </source>
</evidence>
<dbReference type="InterPro" id="IPR011723">
    <property type="entry name" value="Znf/thioredoxin_put"/>
</dbReference>
<keyword evidence="2" id="KW-0472">Membrane</keyword>
<feature type="transmembrane region" description="Helical" evidence="2">
    <location>
        <begin position="169"/>
        <end position="188"/>
    </location>
</feature>
<accession>A0A562SND7</accession>